<evidence type="ECO:0000313" key="2">
    <source>
        <dbReference type="Proteomes" id="UP000177798"/>
    </source>
</evidence>
<dbReference type="OrthoDB" id="3553147at2759"/>
<protein>
    <submittedName>
        <fullName evidence="1">Uncharacterized protein</fullName>
    </submittedName>
</protein>
<dbReference type="AlphaFoldDB" id="A0A1D9Q9U5"/>
<evidence type="ECO:0000313" key="1">
    <source>
        <dbReference type="EMBL" id="APA11705.1"/>
    </source>
</evidence>
<reference evidence="2" key="1">
    <citation type="journal article" date="2017" name="Genome Biol. Evol.">
        <title>The complete genome sequence of the phytopathogenic fungus Sclerotinia sclerotiorum reveals insights into the genome architecture of broad host range pathogens.</title>
        <authorList>
            <person name="Derbyshire M."/>
            <person name="Denton-Giles M."/>
            <person name="Hegedus D."/>
            <person name="Seifbarghy S."/>
            <person name="Rollins J."/>
            <person name="van Kan J."/>
            <person name="Seidl M.F."/>
            <person name="Faino L."/>
            <person name="Mbengue M."/>
            <person name="Navaud O."/>
            <person name="Raffaele S."/>
            <person name="Hammond-Kosack K."/>
            <person name="Heard S."/>
            <person name="Oliver R."/>
        </authorList>
    </citation>
    <scope>NUCLEOTIDE SEQUENCE [LARGE SCALE GENOMIC DNA]</scope>
    <source>
        <strain evidence="2">ATCC 18683 / 1980 / Ss-1</strain>
    </source>
</reference>
<dbReference type="VEuPathDB" id="FungiDB:sscle_08g064750"/>
<gene>
    <name evidence="1" type="ORF">sscle_08g064750</name>
</gene>
<dbReference type="EMBL" id="CP017821">
    <property type="protein sequence ID" value="APA11705.1"/>
    <property type="molecule type" value="Genomic_DNA"/>
</dbReference>
<name>A0A1D9Q9U5_SCLS1</name>
<proteinExistence type="predicted"/>
<sequence>MNSNLYVGASLACGVDNGHFSLLQTLEAIGNSVPSRLSQRRQKIEDRVPLLDLFLDHSEAICTDQRDRFSGLYSLAKDCCTKATPAECRKSLFETISMALLYHFSRHVDKIEVLEKY</sequence>
<accession>A0A1D9Q9U5</accession>
<organism evidence="1 2">
    <name type="scientific">Sclerotinia sclerotiorum (strain ATCC 18683 / 1980 / Ss-1)</name>
    <name type="common">White mold</name>
    <name type="synonym">Whetzelinia sclerotiorum</name>
    <dbReference type="NCBI Taxonomy" id="665079"/>
    <lineage>
        <taxon>Eukaryota</taxon>
        <taxon>Fungi</taxon>
        <taxon>Dikarya</taxon>
        <taxon>Ascomycota</taxon>
        <taxon>Pezizomycotina</taxon>
        <taxon>Leotiomycetes</taxon>
        <taxon>Helotiales</taxon>
        <taxon>Sclerotiniaceae</taxon>
        <taxon>Sclerotinia</taxon>
    </lineage>
</organism>
<dbReference type="Proteomes" id="UP000177798">
    <property type="component" value="Chromosome 8"/>
</dbReference>